<proteinExistence type="predicted"/>
<protein>
    <submittedName>
        <fullName evidence="2">START domain-containing protein</fullName>
    </submittedName>
</protein>
<accession>A0A1I7XH18</accession>
<evidence type="ECO:0000313" key="1">
    <source>
        <dbReference type="Proteomes" id="UP000095283"/>
    </source>
</evidence>
<keyword evidence="1" id="KW-1185">Reference proteome</keyword>
<reference evidence="2" key="1">
    <citation type="submission" date="2016-11" db="UniProtKB">
        <authorList>
            <consortium name="WormBaseParasite"/>
        </authorList>
    </citation>
    <scope>IDENTIFICATION</scope>
</reference>
<dbReference type="AlphaFoldDB" id="A0A1I7XH18"/>
<name>A0A1I7XH18_HETBA</name>
<organism evidence="1 2">
    <name type="scientific">Heterorhabditis bacteriophora</name>
    <name type="common">Entomopathogenic nematode worm</name>
    <dbReference type="NCBI Taxonomy" id="37862"/>
    <lineage>
        <taxon>Eukaryota</taxon>
        <taxon>Metazoa</taxon>
        <taxon>Ecdysozoa</taxon>
        <taxon>Nematoda</taxon>
        <taxon>Chromadorea</taxon>
        <taxon>Rhabditida</taxon>
        <taxon>Rhabditina</taxon>
        <taxon>Rhabditomorpha</taxon>
        <taxon>Strongyloidea</taxon>
        <taxon>Heterorhabditidae</taxon>
        <taxon>Heterorhabditis</taxon>
    </lineage>
</organism>
<sequence>MYESVFHAMGLQLYQDINCMWRLELYVNTVFDLHSRSRKTDWHLSDLFGRKAVGLCNVAKSSHVIVHIDTEDQTLEPTPLEILRAPNMSYALYKLTMNNSLPSFSISAYYNEHPEHMPKKDEGIIRLVRKLVYF</sequence>
<dbReference type="WBParaSite" id="Hba_16806">
    <property type="protein sequence ID" value="Hba_16806"/>
    <property type="gene ID" value="Hba_16806"/>
</dbReference>
<dbReference type="Proteomes" id="UP000095283">
    <property type="component" value="Unplaced"/>
</dbReference>
<evidence type="ECO:0000313" key="2">
    <source>
        <dbReference type="WBParaSite" id="Hba_16806"/>
    </source>
</evidence>